<evidence type="ECO:0000256" key="4">
    <source>
        <dbReference type="ARBA" id="ARBA00022692"/>
    </source>
</evidence>
<evidence type="ECO:0000256" key="6">
    <source>
        <dbReference type="ARBA" id="ARBA00023136"/>
    </source>
</evidence>
<evidence type="ECO:0000256" key="3">
    <source>
        <dbReference type="ARBA" id="ARBA00022475"/>
    </source>
</evidence>
<name>A0A139AEU7_GONPJ</name>
<dbReference type="OrthoDB" id="2160638at2759"/>
<dbReference type="InterPro" id="IPR014047">
    <property type="entry name" value="Chr_Tranpt_l_chain"/>
</dbReference>
<feature type="transmembrane region" description="Helical" evidence="7">
    <location>
        <begin position="256"/>
        <end position="275"/>
    </location>
</feature>
<keyword evidence="3" id="KW-1003">Cell membrane</keyword>
<feature type="transmembrane region" description="Helical" evidence="7">
    <location>
        <begin position="452"/>
        <end position="472"/>
    </location>
</feature>
<evidence type="ECO:0000256" key="2">
    <source>
        <dbReference type="ARBA" id="ARBA00005262"/>
    </source>
</evidence>
<dbReference type="PANTHER" id="PTHR33567">
    <property type="entry name" value="CHROMATE ION TRANSPORTER (EUROFUNG)"/>
    <property type="match status" value="1"/>
</dbReference>
<reference evidence="8 9" key="1">
    <citation type="journal article" date="2015" name="Genome Biol. Evol.">
        <title>Phylogenomic analyses indicate that early fungi evolved digesting cell walls of algal ancestors of land plants.</title>
        <authorList>
            <person name="Chang Y."/>
            <person name="Wang S."/>
            <person name="Sekimoto S."/>
            <person name="Aerts A.L."/>
            <person name="Choi C."/>
            <person name="Clum A."/>
            <person name="LaButti K.M."/>
            <person name="Lindquist E.A."/>
            <person name="Yee Ngan C."/>
            <person name="Ohm R.A."/>
            <person name="Salamov A.A."/>
            <person name="Grigoriev I.V."/>
            <person name="Spatafora J.W."/>
            <person name="Berbee M.L."/>
        </authorList>
    </citation>
    <scope>NUCLEOTIDE SEQUENCE [LARGE SCALE GENOMIC DNA]</scope>
    <source>
        <strain evidence="8 9">JEL478</strain>
    </source>
</reference>
<dbReference type="STRING" id="1344416.A0A139AEU7"/>
<evidence type="ECO:0000256" key="7">
    <source>
        <dbReference type="SAM" id="Phobius"/>
    </source>
</evidence>
<keyword evidence="9" id="KW-1185">Reference proteome</keyword>
<organism evidence="8 9">
    <name type="scientific">Gonapodya prolifera (strain JEL478)</name>
    <name type="common">Monoblepharis prolifera</name>
    <dbReference type="NCBI Taxonomy" id="1344416"/>
    <lineage>
        <taxon>Eukaryota</taxon>
        <taxon>Fungi</taxon>
        <taxon>Fungi incertae sedis</taxon>
        <taxon>Chytridiomycota</taxon>
        <taxon>Chytridiomycota incertae sedis</taxon>
        <taxon>Monoblepharidomycetes</taxon>
        <taxon>Monoblepharidales</taxon>
        <taxon>Gonapodyaceae</taxon>
        <taxon>Gonapodya</taxon>
    </lineage>
</organism>
<feature type="transmembrane region" description="Helical" evidence="7">
    <location>
        <begin position="414"/>
        <end position="431"/>
    </location>
</feature>
<comment type="similarity">
    <text evidence="2">Belongs to the chromate ion transporter (CHR) (TC 2.A.51) family.</text>
</comment>
<keyword evidence="4 7" id="KW-0812">Transmembrane</keyword>
<dbReference type="Pfam" id="PF02417">
    <property type="entry name" value="Chromate_transp"/>
    <property type="match status" value="2"/>
</dbReference>
<keyword evidence="5 7" id="KW-1133">Transmembrane helix</keyword>
<dbReference type="InterPro" id="IPR003370">
    <property type="entry name" value="Chromate_transpt"/>
</dbReference>
<sequence length="498" mass="53467">MAERVSQIPSVHLSSATVAKLDEAATEKDAKDSIAALPSNGTLESSPDVTHVAIAVSSGPTDESKDEKRHNAPVMGLWPLFKLFIYFGINAWGGPVAQIALIKERLVVQEKWITIPKWNRVYAVYQILPGPEAAELCCYFGMLSRGRIGALLGGLGFVLPGFALMLTFSYLYYLIGFDNKYFNASFQALQPVVAAMILRAVHKIGEHAILHDGKFNNVLFALAVVGALQSALRINFFITLGVFGLFYLFWEKKWKWAAALIAVADIVGYILYVHFTGFPSQTSLGVGIAPQPLTLARLFAVGLLGGLLSFGGAYTTIPFIQQEAVVLGGWLSLTTFLDGIALGNVLPAPTVIFSTFVGFQGGLVAGDGNVGIAFVGAIITTLGMFIPCFSFTIIGHDIFEWLVNQKSVHALFEGVTASVVGIIAVTALEIARTALSAPLTSTHLTTTDAKIAAVNKVGLTAIVYILTLAALYQVKHRQLPIILVVFAAIGGQFLFLLE</sequence>
<dbReference type="PIRSF" id="PIRSF004810">
    <property type="entry name" value="ChrA"/>
    <property type="match status" value="1"/>
</dbReference>
<proteinExistence type="inferred from homology"/>
<dbReference type="PANTHER" id="PTHR33567:SF3">
    <property type="entry name" value="CHROMATE ION TRANSPORTER (EUROFUNG)"/>
    <property type="match status" value="1"/>
</dbReference>
<evidence type="ECO:0000313" key="8">
    <source>
        <dbReference type="EMBL" id="KXS15346.1"/>
    </source>
</evidence>
<accession>A0A139AEU7</accession>
<dbReference type="EMBL" id="KQ965762">
    <property type="protein sequence ID" value="KXS15346.1"/>
    <property type="molecule type" value="Genomic_DNA"/>
</dbReference>
<evidence type="ECO:0000313" key="9">
    <source>
        <dbReference type="Proteomes" id="UP000070544"/>
    </source>
</evidence>
<dbReference type="GO" id="GO:0005886">
    <property type="term" value="C:plasma membrane"/>
    <property type="evidence" value="ECO:0007669"/>
    <property type="project" value="UniProtKB-SubCell"/>
</dbReference>
<keyword evidence="6 7" id="KW-0472">Membrane</keyword>
<evidence type="ECO:0000256" key="5">
    <source>
        <dbReference type="ARBA" id="ARBA00022989"/>
    </source>
</evidence>
<dbReference type="AlphaFoldDB" id="A0A139AEU7"/>
<feature type="transmembrane region" description="Helical" evidence="7">
    <location>
        <begin position="219"/>
        <end position="250"/>
    </location>
</feature>
<feature type="transmembrane region" description="Helical" evidence="7">
    <location>
        <begin position="371"/>
        <end position="394"/>
    </location>
</feature>
<comment type="subcellular location">
    <subcellularLocation>
        <location evidence="1">Cell membrane</location>
        <topology evidence="1">Multi-pass membrane protein</topology>
    </subcellularLocation>
</comment>
<feature type="transmembrane region" description="Helical" evidence="7">
    <location>
        <begin position="150"/>
        <end position="175"/>
    </location>
</feature>
<feature type="transmembrane region" description="Helical" evidence="7">
    <location>
        <begin position="478"/>
        <end position="497"/>
    </location>
</feature>
<dbReference type="GO" id="GO:0015109">
    <property type="term" value="F:chromate transmembrane transporter activity"/>
    <property type="evidence" value="ECO:0007669"/>
    <property type="project" value="InterPro"/>
</dbReference>
<dbReference type="OMA" id="CMFFGCL"/>
<protein>
    <submittedName>
        <fullName evidence="8">Chromate transporter</fullName>
    </submittedName>
</protein>
<feature type="transmembrane region" description="Helical" evidence="7">
    <location>
        <begin position="295"/>
        <end position="320"/>
    </location>
</feature>
<gene>
    <name evidence="8" type="ORF">M427DRAFT_98821</name>
</gene>
<dbReference type="NCBIfam" id="TIGR00937">
    <property type="entry name" value="2A51"/>
    <property type="match status" value="1"/>
</dbReference>
<evidence type="ECO:0000256" key="1">
    <source>
        <dbReference type="ARBA" id="ARBA00004651"/>
    </source>
</evidence>
<dbReference type="Proteomes" id="UP000070544">
    <property type="component" value="Unassembled WGS sequence"/>
</dbReference>
<feature type="transmembrane region" description="Helical" evidence="7">
    <location>
        <begin position="340"/>
        <end position="359"/>
    </location>
</feature>